<feature type="region of interest" description="Disordered" evidence="1">
    <location>
        <begin position="1"/>
        <end position="22"/>
    </location>
</feature>
<dbReference type="AlphaFoldDB" id="A0A8C8RR76"/>
<dbReference type="InterPro" id="IPR000048">
    <property type="entry name" value="IQ_motif_EF-hand-BS"/>
</dbReference>
<keyword evidence="3" id="KW-1185">Reference proteome</keyword>
<name>A0A8C8RR76_9SAUR</name>
<evidence type="ECO:0000256" key="1">
    <source>
        <dbReference type="SAM" id="MobiDB-lite"/>
    </source>
</evidence>
<dbReference type="PROSITE" id="PS50096">
    <property type="entry name" value="IQ"/>
    <property type="match status" value="2"/>
</dbReference>
<evidence type="ECO:0000313" key="2">
    <source>
        <dbReference type="Ensembl" id="ENSPCEP00000009412.1"/>
    </source>
</evidence>
<reference evidence="2" key="1">
    <citation type="submission" date="2025-08" db="UniProtKB">
        <authorList>
            <consortium name="Ensembl"/>
        </authorList>
    </citation>
    <scope>IDENTIFICATION</scope>
</reference>
<proteinExistence type="predicted"/>
<dbReference type="PANTHER" id="PTHR21633:SF10">
    <property type="entry name" value="IQ MOTIF CONTAINING F4"/>
    <property type="match status" value="1"/>
</dbReference>
<dbReference type="SMART" id="SM00015">
    <property type="entry name" value="IQ"/>
    <property type="match status" value="2"/>
</dbReference>
<evidence type="ECO:0008006" key="4">
    <source>
        <dbReference type="Google" id="ProtNLM"/>
    </source>
</evidence>
<dbReference type="InterPro" id="IPR039887">
    <property type="entry name" value="IQCF"/>
</dbReference>
<organism evidence="2 3">
    <name type="scientific">Pelusios castaneus</name>
    <name type="common">West African mud turtle</name>
    <dbReference type="NCBI Taxonomy" id="367368"/>
    <lineage>
        <taxon>Eukaryota</taxon>
        <taxon>Metazoa</taxon>
        <taxon>Chordata</taxon>
        <taxon>Craniata</taxon>
        <taxon>Vertebrata</taxon>
        <taxon>Euteleostomi</taxon>
        <taxon>Archelosauria</taxon>
        <taxon>Testudinata</taxon>
        <taxon>Testudines</taxon>
        <taxon>Pleurodira</taxon>
        <taxon>Pelomedusidae</taxon>
        <taxon>Pelusios</taxon>
    </lineage>
</organism>
<sequence length="141" mass="16580">MVLQTRTAPMLPQHPPKEDPSSKSAVALQSWWRGVLIRRTVHQATLCVLVIQKWWRRASFWRQEERRVRALALYVRPIRATVLLQSLVRMWHARMQYKKYQKAVLVIQNKWRQHICQRESVFAGNGLADEGVDVNIEIIVG</sequence>
<dbReference type="Proteomes" id="UP000694393">
    <property type="component" value="Unplaced"/>
</dbReference>
<dbReference type="PANTHER" id="PTHR21633">
    <property type="entry name" value="IQ MOTIF CONTAINING F"/>
    <property type="match status" value="1"/>
</dbReference>
<accession>A0A8C8RR76</accession>
<dbReference type="Pfam" id="PF00612">
    <property type="entry name" value="IQ"/>
    <property type="match status" value="2"/>
</dbReference>
<dbReference type="GO" id="GO:0005516">
    <property type="term" value="F:calmodulin binding"/>
    <property type="evidence" value="ECO:0007669"/>
    <property type="project" value="TreeGrafter"/>
</dbReference>
<protein>
    <recommendedName>
        <fullName evidence="4">IQ motif containing F6</fullName>
    </recommendedName>
</protein>
<dbReference type="Ensembl" id="ENSPCET00000009739.1">
    <property type="protein sequence ID" value="ENSPCEP00000009412.1"/>
    <property type="gene ID" value="ENSPCEG00000007525.1"/>
</dbReference>
<reference evidence="2" key="2">
    <citation type="submission" date="2025-09" db="UniProtKB">
        <authorList>
            <consortium name="Ensembl"/>
        </authorList>
    </citation>
    <scope>IDENTIFICATION</scope>
</reference>
<evidence type="ECO:0000313" key="3">
    <source>
        <dbReference type="Proteomes" id="UP000694393"/>
    </source>
</evidence>
<dbReference type="Gene3D" id="1.20.5.190">
    <property type="match status" value="2"/>
</dbReference>